<name>A0A0E9W4E9_ANGAN</name>
<protein>
    <submittedName>
        <fullName evidence="1">Uncharacterized protein</fullName>
    </submittedName>
</protein>
<dbReference type="EMBL" id="GBXM01023371">
    <property type="protein sequence ID" value="JAH85206.1"/>
    <property type="molecule type" value="Transcribed_RNA"/>
</dbReference>
<dbReference type="AlphaFoldDB" id="A0A0E9W4E9"/>
<proteinExistence type="predicted"/>
<sequence length="20" mass="2425">MWLYGKYASFVTLLFLVKNM</sequence>
<accession>A0A0E9W4E9</accession>
<reference evidence="1" key="2">
    <citation type="journal article" date="2015" name="Fish Shellfish Immunol.">
        <title>Early steps in the European eel (Anguilla anguilla)-Vibrio vulnificus interaction in the gills: Role of the RtxA13 toxin.</title>
        <authorList>
            <person name="Callol A."/>
            <person name="Pajuelo D."/>
            <person name="Ebbesson L."/>
            <person name="Teles M."/>
            <person name="MacKenzie S."/>
            <person name="Amaro C."/>
        </authorList>
    </citation>
    <scope>NUCLEOTIDE SEQUENCE</scope>
</reference>
<reference evidence="1" key="1">
    <citation type="submission" date="2014-11" db="EMBL/GenBank/DDBJ databases">
        <authorList>
            <person name="Amaro Gonzalez C."/>
        </authorList>
    </citation>
    <scope>NUCLEOTIDE SEQUENCE</scope>
</reference>
<evidence type="ECO:0000313" key="1">
    <source>
        <dbReference type="EMBL" id="JAH85206.1"/>
    </source>
</evidence>
<organism evidence="1">
    <name type="scientific">Anguilla anguilla</name>
    <name type="common">European freshwater eel</name>
    <name type="synonym">Muraena anguilla</name>
    <dbReference type="NCBI Taxonomy" id="7936"/>
    <lineage>
        <taxon>Eukaryota</taxon>
        <taxon>Metazoa</taxon>
        <taxon>Chordata</taxon>
        <taxon>Craniata</taxon>
        <taxon>Vertebrata</taxon>
        <taxon>Euteleostomi</taxon>
        <taxon>Actinopterygii</taxon>
        <taxon>Neopterygii</taxon>
        <taxon>Teleostei</taxon>
        <taxon>Anguilliformes</taxon>
        <taxon>Anguillidae</taxon>
        <taxon>Anguilla</taxon>
    </lineage>
</organism>